<dbReference type="Proteomes" id="UP000031091">
    <property type="component" value="Segment"/>
</dbReference>
<dbReference type="Pfam" id="PF23987">
    <property type="entry name" value="Phage_holin_10"/>
    <property type="match status" value="1"/>
</dbReference>
<sequence>MAPFAKQGKTMRNLDAWAVGTTVSTTGSNYLVSEGLISMSDFGIICGIVLSVVAVGASVWFKYANHKLLKNAIDKQDEAIKRGIITAEMIYDERTRNY</sequence>
<keyword evidence="1" id="KW-0812">Transmembrane</keyword>
<dbReference type="EMBL" id="KF319020">
    <property type="protein sequence ID" value="AGZ17287.1"/>
    <property type="molecule type" value="Genomic_DNA"/>
</dbReference>
<dbReference type="RefSeq" id="YP_009147877.1">
    <property type="nucleotide sequence ID" value="NC_027342.1"/>
</dbReference>
<keyword evidence="3" id="KW-1185">Reference proteome</keyword>
<gene>
    <name evidence="2" type="ORF">PM16_43</name>
</gene>
<feature type="transmembrane region" description="Helical" evidence="1">
    <location>
        <begin position="42"/>
        <end position="61"/>
    </location>
</feature>
<keyword evidence="1" id="KW-0472">Membrane</keyword>
<evidence type="ECO:0000313" key="2">
    <source>
        <dbReference type="EMBL" id="AGZ17287.1"/>
    </source>
</evidence>
<evidence type="ECO:0000313" key="3">
    <source>
        <dbReference type="Proteomes" id="UP000031091"/>
    </source>
</evidence>
<name>A0A0A6ZK82_9CAUD</name>
<protein>
    <recommendedName>
        <fullName evidence="4">Holin</fullName>
    </recommendedName>
</protein>
<reference evidence="3" key="1">
    <citation type="submission" date="2013-07" db="EMBL/GenBank/DDBJ databases">
        <title>Isolation and characterization of PM16 - a novel Podoviridae bacteriophage specific for Proteus mirabilis.</title>
        <authorList>
            <person name="Morozova V.V."/>
            <person name="Tupikin A.E."/>
            <person name="Kabilov M.R."/>
            <person name="Kurilshikov A.M."/>
            <person name="Babkin I.V."/>
            <person name="Shedko E.D."/>
        </authorList>
    </citation>
    <scope>NUCLEOTIDE SEQUENCE [LARGE SCALE GENOMIC DNA]</scope>
</reference>
<accession>A0A0A6ZK82</accession>
<dbReference type="InterPro" id="IPR058159">
    <property type="entry name" value="Phage_holin_10"/>
</dbReference>
<evidence type="ECO:0000256" key="1">
    <source>
        <dbReference type="SAM" id="Phobius"/>
    </source>
</evidence>
<proteinExistence type="predicted"/>
<evidence type="ECO:0008006" key="4">
    <source>
        <dbReference type="Google" id="ProtNLM"/>
    </source>
</evidence>
<dbReference type="GeneID" id="24722487"/>
<dbReference type="KEGG" id="vg:24722487"/>
<organism evidence="2 3">
    <name type="scientific">Proteus phage PM16</name>
    <dbReference type="NCBI Taxonomy" id="1357704"/>
    <lineage>
        <taxon>Viruses</taxon>
        <taxon>Duplodnaviria</taxon>
        <taxon>Heunggongvirae</taxon>
        <taxon>Uroviricota</taxon>
        <taxon>Caudoviricetes</taxon>
        <taxon>Autographivirales</taxon>
        <taxon>Autoscriptoviridae</taxon>
        <taxon>Slopekvirinae</taxon>
        <taxon>Novosibovirus</taxon>
        <taxon>Novosibovirus PM16</taxon>
    </lineage>
</organism>
<keyword evidence="1" id="KW-1133">Transmembrane helix</keyword>